<organism evidence="1 2">
    <name type="scientific">Hypoxylon rubiginosum</name>
    <dbReference type="NCBI Taxonomy" id="110542"/>
    <lineage>
        <taxon>Eukaryota</taxon>
        <taxon>Fungi</taxon>
        <taxon>Dikarya</taxon>
        <taxon>Ascomycota</taxon>
        <taxon>Pezizomycotina</taxon>
        <taxon>Sordariomycetes</taxon>
        <taxon>Xylariomycetidae</taxon>
        <taxon>Xylariales</taxon>
        <taxon>Hypoxylaceae</taxon>
        <taxon>Hypoxylon</taxon>
    </lineage>
</organism>
<accession>A0ACC0DCV7</accession>
<dbReference type="Proteomes" id="UP001497680">
    <property type="component" value="Unassembled WGS sequence"/>
</dbReference>
<gene>
    <name evidence="1" type="ORF">F4821DRAFT_30075</name>
</gene>
<dbReference type="EMBL" id="MU394291">
    <property type="protein sequence ID" value="KAI6090398.1"/>
    <property type="molecule type" value="Genomic_DNA"/>
</dbReference>
<evidence type="ECO:0000313" key="1">
    <source>
        <dbReference type="EMBL" id="KAI6090398.1"/>
    </source>
</evidence>
<protein>
    <submittedName>
        <fullName evidence="1">Alpha-N-methyltransferase NTM1</fullName>
    </submittedName>
</protein>
<name>A0ACC0DCV7_9PEZI</name>
<sequence length="249" mass="27336">MSDKGEDHHQDNTTAADAPPDSLIRADDSRQYWSSVDADVNGMLGGFPQVSRIDLRGSRSFLAKLGLGRNKGVKAIKRAMEGGAGIGRITQGLLLDVAEAVDVVEPIAKFTAALEGLPGVGRIYNIGLEEWRPDDSDSDAAAGYDLIWNQWCLGHLTDDQLQAYLQRCGTALSRAEDGTVKGVIVVKENMSTAGEDRFDPLDSSITREDGTFRRIFEEAGLRIVKTELQHGWKDDLYPVRMYALKPRDV</sequence>
<evidence type="ECO:0000313" key="2">
    <source>
        <dbReference type="Proteomes" id="UP001497680"/>
    </source>
</evidence>
<keyword evidence="2" id="KW-1185">Reference proteome</keyword>
<proteinExistence type="predicted"/>
<comment type="caution">
    <text evidence="1">The sequence shown here is derived from an EMBL/GenBank/DDBJ whole genome shotgun (WGS) entry which is preliminary data.</text>
</comment>
<reference evidence="1 2" key="1">
    <citation type="journal article" date="2022" name="New Phytol.">
        <title>Ecological generalism drives hyperdiversity of secondary metabolite gene clusters in xylarialean endophytes.</title>
        <authorList>
            <person name="Franco M.E.E."/>
            <person name="Wisecaver J.H."/>
            <person name="Arnold A.E."/>
            <person name="Ju Y.M."/>
            <person name="Slot J.C."/>
            <person name="Ahrendt S."/>
            <person name="Moore L.P."/>
            <person name="Eastman K.E."/>
            <person name="Scott K."/>
            <person name="Konkel Z."/>
            <person name="Mondo S.J."/>
            <person name="Kuo A."/>
            <person name="Hayes R.D."/>
            <person name="Haridas S."/>
            <person name="Andreopoulos B."/>
            <person name="Riley R."/>
            <person name="LaButti K."/>
            <person name="Pangilinan J."/>
            <person name="Lipzen A."/>
            <person name="Amirebrahimi M."/>
            <person name="Yan J."/>
            <person name="Adam C."/>
            <person name="Keymanesh K."/>
            <person name="Ng V."/>
            <person name="Louie K."/>
            <person name="Northen T."/>
            <person name="Drula E."/>
            <person name="Henrissat B."/>
            <person name="Hsieh H.M."/>
            <person name="Youens-Clark K."/>
            <person name="Lutzoni F."/>
            <person name="Miadlikowska J."/>
            <person name="Eastwood D.C."/>
            <person name="Hamelin R.C."/>
            <person name="Grigoriev I.V."/>
            <person name="U'Ren J.M."/>
        </authorList>
    </citation>
    <scope>NUCLEOTIDE SEQUENCE [LARGE SCALE GENOMIC DNA]</scope>
    <source>
        <strain evidence="1 2">ER1909</strain>
    </source>
</reference>